<evidence type="ECO:0000313" key="2">
    <source>
        <dbReference type="Proteomes" id="UP000298656"/>
    </source>
</evidence>
<dbReference type="Proteomes" id="UP000298656">
    <property type="component" value="Chromosome 1"/>
</dbReference>
<dbReference type="OrthoDB" id="9007898at2"/>
<proteinExistence type="predicted"/>
<name>A0A4P8IQ19_9BURK</name>
<dbReference type="AlphaFoldDB" id="A0A4P8IQ19"/>
<reference evidence="1 2" key="1">
    <citation type="submission" date="2019-05" db="EMBL/GenBank/DDBJ databases">
        <title>Burkholderia sp. DHOD12, isolated from subtropical forest soil.</title>
        <authorList>
            <person name="Gao Z.-H."/>
            <person name="Qiu L.-H."/>
        </authorList>
    </citation>
    <scope>NUCLEOTIDE SEQUENCE [LARGE SCALE GENOMIC DNA]</scope>
    <source>
        <strain evidence="1 2">DHOD12</strain>
    </source>
</reference>
<evidence type="ECO:0000313" key="1">
    <source>
        <dbReference type="EMBL" id="QCP50396.1"/>
    </source>
</evidence>
<protein>
    <submittedName>
        <fullName evidence="1">Uncharacterized protein</fullName>
    </submittedName>
</protein>
<accession>A0A4P8IQ19</accession>
<dbReference type="EMBL" id="CP040077">
    <property type="protein sequence ID" value="QCP50396.1"/>
    <property type="molecule type" value="Genomic_DNA"/>
</dbReference>
<dbReference type="RefSeq" id="WP_137333214.1">
    <property type="nucleotide sequence ID" value="NZ_CP040077.1"/>
</dbReference>
<sequence>MVRGEMSLGSIFDKWVGRTTDNSVRVTRLGRARSRRYVQVALLRSGTVHTIFFFRHDDGTWNVFPPETERPAMGIAQHAT</sequence>
<keyword evidence="2" id="KW-1185">Reference proteome</keyword>
<organism evidence="1 2">
    <name type="scientific">Trinickia violacea</name>
    <dbReference type="NCBI Taxonomy" id="2571746"/>
    <lineage>
        <taxon>Bacteria</taxon>
        <taxon>Pseudomonadati</taxon>
        <taxon>Pseudomonadota</taxon>
        <taxon>Betaproteobacteria</taxon>
        <taxon>Burkholderiales</taxon>
        <taxon>Burkholderiaceae</taxon>
        <taxon>Trinickia</taxon>
    </lineage>
</organism>
<dbReference type="KEGG" id="tvl:FAZ95_15200"/>
<gene>
    <name evidence="1" type="ORF">FAZ95_15200</name>
</gene>